<dbReference type="EMBL" id="JAAAJA010000105">
    <property type="protein sequence ID" value="KAG0262153.1"/>
    <property type="molecule type" value="Genomic_DNA"/>
</dbReference>
<keyword evidence="5" id="KW-0472">Membrane</keyword>
<dbReference type="Gene3D" id="3.50.50.60">
    <property type="entry name" value="FAD/NAD(P)-binding domain"/>
    <property type="match status" value="1"/>
</dbReference>
<dbReference type="Pfam" id="PF01494">
    <property type="entry name" value="FAD_binding_3"/>
    <property type="match status" value="1"/>
</dbReference>
<evidence type="ECO:0000259" key="6">
    <source>
        <dbReference type="Pfam" id="PF01494"/>
    </source>
</evidence>
<sequence>MSSSDPSDNKSPRVLIVGAGLGGLMLGIILERAGIDYCIFERAAKVKPLGSAMSLGPNILPVFEQLGLMEELDKISVPLIGADIYNVEMQNTGYEKVIFARPRLYELMLKQVPEHKVFMNKRVLRMQEKDDQVFIHCSDNTSYNGDILVGADGAYSAVRQNMYKELKEKGILPNSDTDELTIGFIGMVGVAEPKDPSKYPQLQHPSAQMSTIIGENRLFWGVNNCPDNQLCWALYYQFKSVEESKSEQFRNSEWGPEANEAMIKQFYDHPCPYGGKMGDLIDDTPKDLISKVFIEDKMFDTWFHSRVVLLGDACHKMLPGSGQGAVNAMQDAVILANCLYDLVDASSKSITTVFQDYYDQRYPLAKHMLENSRIMSKAQVGQSWWERALRYAFFNLIPDWVQQHTLAKNAEYRPQIAFLPLIENRGTGHVLPQKASRRHPEEQALQAIVAV</sequence>
<keyword evidence="5" id="KW-0812">Transmembrane</keyword>
<evidence type="ECO:0000256" key="4">
    <source>
        <dbReference type="ARBA" id="ARBA00023002"/>
    </source>
</evidence>
<organism evidence="7 8">
    <name type="scientific">Mortierella polycephala</name>
    <dbReference type="NCBI Taxonomy" id="41804"/>
    <lineage>
        <taxon>Eukaryota</taxon>
        <taxon>Fungi</taxon>
        <taxon>Fungi incertae sedis</taxon>
        <taxon>Mucoromycota</taxon>
        <taxon>Mortierellomycotina</taxon>
        <taxon>Mortierellomycetes</taxon>
        <taxon>Mortierellales</taxon>
        <taxon>Mortierellaceae</taxon>
        <taxon>Mortierella</taxon>
    </lineage>
</organism>
<gene>
    <name evidence="7" type="ORF">BG011_000273</name>
</gene>
<dbReference type="AlphaFoldDB" id="A0A9P6U758"/>
<keyword evidence="4" id="KW-0560">Oxidoreductase</keyword>
<dbReference type="PRINTS" id="PR00420">
    <property type="entry name" value="RNGMNOXGNASE"/>
</dbReference>
<evidence type="ECO:0000313" key="7">
    <source>
        <dbReference type="EMBL" id="KAG0262153.1"/>
    </source>
</evidence>
<keyword evidence="8" id="KW-1185">Reference proteome</keyword>
<accession>A0A9P6U758</accession>
<evidence type="ECO:0000313" key="8">
    <source>
        <dbReference type="Proteomes" id="UP000726737"/>
    </source>
</evidence>
<dbReference type="GO" id="GO:0004497">
    <property type="term" value="F:monooxygenase activity"/>
    <property type="evidence" value="ECO:0007669"/>
    <property type="project" value="InterPro"/>
</dbReference>
<dbReference type="GO" id="GO:0071949">
    <property type="term" value="F:FAD binding"/>
    <property type="evidence" value="ECO:0007669"/>
    <property type="project" value="InterPro"/>
</dbReference>
<name>A0A9P6U758_9FUNG</name>
<dbReference type="OrthoDB" id="655030at2759"/>
<feature type="transmembrane region" description="Helical" evidence="5">
    <location>
        <begin position="12"/>
        <end position="30"/>
    </location>
</feature>
<evidence type="ECO:0000256" key="2">
    <source>
        <dbReference type="ARBA" id="ARBA00022630"/>
    </source>
</evidence>
<dbReference type="InterPro" id="IPR036188">
    <property type="entry name" value="FAD/NAD-bd_sf"/>
</dbReference>
<comment type="caution">
    <text evidence="7">The sequence shown here is derived from an EMBL/GenBank/DDBJ whole genome shotgun (WGS) entry which is preliminary data.</text>
</comment>
<protein>
    <recommendedName>
        <fullName evidence="6">FAD-binding domain-containing protein</fullName>
    </recommendedName>
</protein>
<dbReference type="SUPFAM" id="SSF51905">
    <property type="entry name" value="FAD/NAD(P)-binding domain"/>
    <property type="match status" value="1"/>
</dbReference>
<feature type="domain" description="FAD-binding" evidence="6">
    <location>
        <begin position="14"/>
        <end position="371"/>
    </location>
</feature>
<keyword evidence="2" id="KW-0285">Flavoprotein</keyword>
<dbReference type="PANTHER" id="PTHR47356">
    <property type="entry name" value="FAD-DEPENDENT MONOOXYGENASE ASQG-RELATED"/>
    <property type="match status" value="1"/>
</dbReference>
<keyword evidence="3" id="KW-0274">FAD</keyword>
<dbReference type="Proteomes" id="UP000726737">
    <property type="component" value="Unassembled WGS sequence"/>
</dbReference>
<evidence type="ECO:0000256" key="3">
    <source>
        <dbReference type="ARBA" id="ARBA00022827"/>
    </source>
</evidence>
<comment type="similarity">
    <text evidence="1">Belongs to the paxM FAD-dependent monooxygenase family.</text>
</comment>
<keyword evidence="5" id="KW-1133">Transmembrane helix</keyword>
<proteinExistence type="inferred from homology"/>
<evidence type="ECO:0000256" key="5">
    <source>
        <dbReference type="SAM" id="Phobius"/>
    </source>
</evidence>
<dbReference type="PANTHER" id="PTHR47356:SF2">
    <property type="entry name" value="FAD-BINDING DOMAIN-CONTAINING PROTEIN-RELATED"/>
    <property type="match status" value="1"/>
</dbReference>
<dbReference type="InterPro" id="IPR050562">
    <property type="entry name" value="FAD_mOase_fung"/>
</dbReference>
<dbReference type="InterPro" id="IPR002938">
    <property type="entry name" value="FAD-bd"/>
</dbReference>
<evidence type="ECO:0000256" key="1">
    <source>
        <dbReference type="ARBA" id="ARBA00007992"/>
    </source>
</evidence>
<reference evidence="7" key="1">
    <citation type="journal article" date="2020" name="Fungal Divers.">
        <title>Resolving the Mortierellaceae phylogeny through synthesis of multi-gene phylogenetics and phylogenomics.</title>
        <authorList>
            <person name="Vandepol N."/>
            <person name="Liber J."/>
            <person name="Desiro A."/>
            <person name="Na H."/>
            <person name="Kennedy M."/>
            <person name="Barry K."/>
            <person name="Grigoriev I.V."/>
            <person name="Miller A.N."/>
            <person name="O'Donnell K."/>
            <person name="Stajich J.E."/>
            <person name="Bonito G."/>
        </authorList>
    </citation>
    <scope>NUCLEOTIDE SEQUENCE</scope>
    <source>
        <strain evidence="7">KOD948</strain>
    </source>
</reference>